<dbReference type="InterPro" id="IPR014031">
    <property type="entry name" value="Ketoacyl_synth_C"/>
</dbReference>
<dbReference type="PROSITE" id="PS00606">
    <property type="entry name" value="KS3_1"/>
    <property type="match status" value="1"/>
</dbReference>
<dbReference type="SUPFAM" id="SSF53901">
    <property type="entry name" value="Thiolase-like"/>
    <property type="match status" value="3"/>
</dbReference>
<evidence type="ECO:0000256" key="2">
    <source>
        <dbReference type="ARBA" id="ARBA00022553"/>
    </source>
</evidence>
<dbReference type="InterPro" id="IPR018201">
    <property type="entry name" value="Ketoacyl_synth_AS"/>
</dbReference>
<feature type="domain" description="Ketosynthase family 3 (KS3)" evidence="5">
    <location>
        <begin position="6"/>
        <end position="463"/>
    </location>
</feature>
<dbReference type="Pfam" id="PF02801">
    <property type="entry name" value="Ketoacyl-synt_C"/>
    <property type="match status" value="2"/>
</dbReference>
<dbReference type="CDD" id="cd00833">
    <property type="entry name" value="PKS"/>
    <property type="match status" value="2"/>
</dbReference>
<dbReference type="InterPro" id="IPR050091">
    <property type="entry name" value="PKS_NRPS_Biosynth_Enz"/>
</dbReference>
<keyword evidence="2" id="KW-0597">Phosphoprotein</keyword>
<dbReference type="PANTHER" id="PTHR43775">
    <property type="entry name" value="FATTY ACID SYNTHASE"/>
    <property type="match status" value="1"/>
</dbReference>
<evidence type="ECO:0000313" key="7">
    <source>
        <dbReference type="Proteomes" id="UP000663090"/>
    </source>
</evidence>
<name>A0ABX7NC04_9BACT</name>
<evidence type="ECO:0000256" key="1">
    <source>
        <dbReference type="ARBA" id="ARBA00022450"/>
    </source>
</evidence>
<comment type="similarity">
    <text evidence="4">Belongs to the thiolase-like superfamily. Beta-ketoacyl-ACP synthases family.</text>
</comment>
<keyword evidence="3 4" id="KW-0808">Transferase</keyword>
<dbReference type="Proteomes" id="UP000663090">
    <property type="component" value="Chromosome"/>
</dbReference>
<dbReference type="Pfam" id="PF00109">
    <property type="entry name" value="ketoacyl-synt"/>
    <property type="match status" value="2"/>
</dbReference>
<feature type="domain" description="Ketosynthase family 3 (KS3)" evidence="5">
    <location>
        <begin position="483"/>
        <end position="949"/>
    </location>
</feature>
<gene>
    <name evidence="6" type="ORF">JY572_02810</name>
</gene>
<keyword evidence="1" id="KW-0596">Phosphopantetheine</keyword>
<dbReference type="PROSITE" id="PS52004">
    <property type="entry name" value="KS3_2"/>
    <property type="match status" value="2"/>
</dbReference>
<dbReference type="EMBL" id="CP071091">
    <property type="protein sequence ID" value="QSQ15034.1"/>
    <property type="molecule type" value="Genomic_DNA"/>
</dbReference>
<dbReference type="PANTHER" id="PTHR43775:SF37">
    <property type="entry name" value="SI:DKEY-61P9.11"/>
    <property type="match status" value="1"/>
</dbReference>
<dbReference type="InterPro" id="IPR016039">
    <property type="entry name" value="Thiolase-like"/>
</dbReference>
<evidence type="ECO:0000313" key="6">
    <source>
        <dbReference type="EMBL" id="QSQ15034.1"/>
    </source>
</evidence>
<dbReference type="Gene3D" id="3.40.47.10">
    <property type="match status" value="2"/>
</dbReference>
<evidence type="ECO:0000259" key="5">
    <source>
        <dbReference type="PROSITE" id="PS52004"/>
    </source>
</evidence>
<evidence type="ECO:0000256" key="4">
    <source>
        <dbReference type="RuleBase" id="RU003694"/>
    </source>
</evidence>
<accession>A0ABX7NC04</accession>
<evidence type="ECO:0000256" key="3">
    <source>
        <dbReference type="ARBA" id="ARBA00022679"/>
    </source>
</evidence>
<sequence>MGSLRQEPIAIIGTGCVLPDAPDVPTYWRNLQSGHVAVRHLSGARWDWSRYGSDDPNAVDRTYSFLGAPVDGMRFDWKKFKVPPIETRLLHSMEMMVLEASFQAMTSAGYTPERTFARDRVAVIAGSSGMGRKSNVGFNTKWRLPELLRAARAAPAWNQLTAAQAEQVARELEAELVQQHIDRSEDWAFWGFTSPVLGRVCSLFDLHGPHFCVDAHAASGLAALETAVQGLMSGEWDMALVGAASPALSPMDYVLHGKLRRLSTRGVFPLDARADGTALGEGAVMMLLKPLEAARRDGDPIQAVLRGVAGVNRGAGPALTGTDPRAHHHAAREALRRADVPVDRVSYLETGATGVPAWDGHLVTGLGGAYREARRVSLGAVAESVGDLQTASGLAALLKVVLMLRERSLVPQRSFQAWHPDLVLKDTPFDVSAGKDWPAQGPRCAAVHAAGFGGAAYHAVVEEHVPEGPRPSALKSTPRASGHEPIAIVGFSCKYPGASTPEVLWENSLQGRSAVTDIPESRWPVSLYHDATRARGSGRDAFFRVYTPKAGQVPDAPVLPPEFGLPPSAVAEMDRSQRWTLEVAKAAVEDAGYGARRALPPERTAVIVATSPGNDQETQVETRLAYPELASLYRQVLGRVGISGDTAERFIAEARQAFHGGEPPASSHTLPGFLNSAPATRVARMLDARGPAFTVESACASTLTALSLAVQGLRDGRWDVAVVGGVWSSITAPFCVSMCFVETISSKGVTRPFTQESDGFVHGEGCGIFVLKRRSDAKRDGDRIHAVIQGVGGSTDGRGKSIFASQTRGQELAMRRALQDGGVEPADIQYVEAHGSGMLEGDLPEAEALLGVYGRPEQPVTIGALKPLIGHSYIASAGAGVIRTVLALQHGVFPSSFTGSPLNPRLVACEGPLVFPREARPWRVEDGPRRAAVNAYGFGGTNYHLILEEHRESP</sequence>
<dbReference type="InterPro" id="IPR014030">
    <property type="entry name" value="Ketoacyl_synth_N"/>
</dbReference>
<reference evidence="6 7" key="1">
    <citation type="submission" date="2021-02" db="EMBL/GenBank/DDBJ databases">
        <title>De Novo genome assembly of isolated myxobacteria.</title>
        <authorList>
            <person name="Stevens D.C."/>
        </authorList>
    </citation>
    <scope>NUCLEOTIDE SEQUENCE [LARGE SCALE GENOMIC DNA]</scope>
    <source>
        <strain evidence="6 7">SCHIC003</strain>
    </source>
</reference>
<dbReference type="SMART" id="SM00825">
    <property type="entry name" value="PKS_KS"/>
    <property type="match status" value="2"/>
</dbReference>
<protein>
    <submittedName>
        <fullName evidence="6">Polyketide synthase</fullName>
    </submittedName>
</protein>
<keyword evidence="7" id="KW-1185">Reference proteome</keyword>
<dbReference type="InterPro" id="IPR020841">
    <property type="entry name" value="PKS_Beta-ketoAc_synthase_dom"/>
</dbReference>
<dbReference type="RefSeq" id="WP_206716776.1">
    <property type="nucleotide sequence ID" value="NZ_CP071091.1"/>
</dbReference>
<proteinExistence type="inferred from homology"/>
<organism evidence="6 7">
    <name type="scientific">Myxococcus landrumensis</name>
    <dbReference type="NCBI Taxonomy" id="2813577"/>
    <lineage>
        <taxon>Bacteria</taxon>
        <taxon>Pseudomonadati</taxon>
        <taxon>Myxococcota</taxon>
        <taxon>Myxococcia</taxon>
        <taxon>Myxococcales</taxon>
        <taxon>Cystobacterineae</taxon>
        <taxon>Myxococcaceae</taxon>
        <taxon>Myxococcus</taxon>
    </lineage>
</organism>